<evidence type="ECO:0000256" key="8">
    <source>
        <dbReference type="ARBA" id="ARBA00023098"/>
    </source>
</evidence>
<proteinExistence type="predicted"/>
<keyword evidence="10" id="KW-0594">Phospholipid biosynthesis</keyword>
<evidence type="ECO:0000256" key="7">
    <source>
        <dbReference type="ARBA" id="ARBA00022989"/>
    </source>
</evidence>
<organism evidence="15 16">
    <name type="scientific">Desulfovibrio psychrotolerans</name>
    <dbReference type="NCBI Taxonomy" id="415242"/>
    <lineage>
        <taxon>Bacteria</taxon>
        <taxon>Pseudomonadati</taxon>
        <taxon>Thermodesulfobacteriota</taxon>
        <taxon>Desulfovibrionia</taxon>
        <taxon>Desulfovibrionales</taxon>
        <taxon>Desulfovibrionaceae</taxon>
        <taxon>Desulfovibrio</taxon>
    </lineage>
</organism>
<dbReference type="Pfam" id="PF13091">
    <property type="entry name" value="PLDc_2"/>
    <property type="match status" value="2"/>
</dbReference>
<keyword evidence="7 13" id="KW-1133">Transmembrane helix</keyword>
<keyword evidence="3" id="KW-0444">Lipid biosynthesis</keyword>
<name>A0A7J0BZF3_9BACT</name>
<evidence type="ECO:0000256" key="9">
    <source>
        <dbReference type="ARBA" id="ARBA00023136"/>
    </source>
</evidence>
<keyword evidence="16" id="KW-1185">Reference proteome</keyword>
<evidence type="ECO:0000256" key="1">
    <source>
        <dbReference type="ARBA" id="ARBA00004651"/>
    </source>
</evidence>
<evidence type="ECO:0000256" key="12">
    <source>
        <dbReference type="NCBIfam" id="TIGR04265"/>
    </source>
</evidence>
<evidence type="ECO:0000313" key="15">
    <source>
        <dbReference type="EMBL" id="GFM38585.1"/>
    </source>
</evidence>
<comment type="subcellular location">
    <subcellularLocation>
        <location evidence="1">Cell membrane</location>
        <topology evidence="1">Multi-pass membrane protein</topology>
    </subcellularLocation>
</comment>
<feature type="transmembrane region" description="Helical" evidence="13">
    <location>
        <begin position="38"/>
        <end position="59"/>
    </location>
</feature>
<keyword evidence="4" id="KW-0808">Transferase</keyword>
<dbReference type="InterPro" id="IPR027379">
    <property type="entry name" value="CLS_N"/>
</dbReference>
<dbReference type="GO" id="GO:0008808">
    <property type="term" value="F:cardiolipin synthase activity"/>
    <property type="evidence" value="ECO:0007669"/>
    <property type="project" value="UniProtKB-UniRule"/>
</dbReference>
<dbReference type="PANTHER" id="PTHR21248">
    <property type="entry name" value="CARDIOLIPIN SYNTHASE"/>
    <property type="match status" value="1"/>
</dbReference>
<evidence type="ECO:0000256" key="6">
    <source>
        <dbReference type="ARBA" id="ARBA00022737"/>
    </source>
</evidence>
<keyword evidence="6" id="KW-0677">Repeat</keyword>
<dbReference type="EMBL" id="BLVP01000043">
    <property type="protein sequence ID" value="GFM38585.1"/>
    <property type="molecule type" value="Genomic_DNA"/>
</dbReference>
<keyword evidence="5 13" id="KW-0812">Transmembrane</keyword>
<dbReference type="NCBIfam" id="TIGR04265">
    <property type="entry name" value="bac_cardiolipin"/>
    <property type="match status" value="1"/>
</dbReference>
<evidence type="ECO:0000256" key="4">
    <source>
        <dbReference type="ARBA" id="ARBA00022679"/>
    </source>
</evidence>
<dbReference type="Gene3D" id="3.30.870.10">
    <property type="entry name" value="Endonuclease Chain A"/>
    <property type="match status" value="2"/>
</dbReference>
<dbReference type="Proteomes" id="UP000503820">
    <property type="component" value="Unassembled WGS sequence"/>
</dbReference>
<evidence type="ECO:0000256" key="11">
    <source>
        <dbReference type="ARBA" id="ARBA00023264"/>
    </source>
</evidence>
<dbReference type="GO" id="GO:0005886">
    <property type="term" value="C:plasma membrane"/>
    <property type="evidence" value="ECO:0007669"/>
    <property type="project" value="UniProtKB-SubCell"/>
</dbReference>
<reference evidence="15 16" key="1">
    <citation type="submission" date="2020-05" db="EMBL/GenBank/DDBJ databases">
        <title>Draft genome sequence of Desulfovibrio psychrotolerans JS1T.</title>
        <authorList>
            <person name="Ueno A."/>
            <person name="Tamazawa S."/>
            <person name="Tamamura S."/>
            <person name="Murakami T."/>
            <person name="Kiyama T."/>
            <person name="Inomata H."/>
            <person name="Amano Y."/>
            <person name="Miyakawa K."/>
            <person name="Tamaki H."/>
            <person name="Naganuma T."/>
            <person name="Kaneko K."/>
        </authorList>
    </citation>
    <scope>NUCLEOTIDE SEQUENCE [LARGE SCALE GENOMIC DNA]</scope>
    <source>
        <strain evidence="15 16">JS1</strain>
    </source>
</reference>
<evidence type="ECO:0000313" key="16">
    <source>
        <dbReference type="Proteomes" id="UP000503820"/>
    </source>
</evidence>
<evidence type="ECO:0000256" key="5">
    <source>
        <dbReference type="ARBA" id="ARBA00022692"/>
    </source>
</evidence>
<keyword evidence="11" id="KW-1208">Phospholipid metabolism</keyword>
<dbReference type="SMART" id="SM00155">
    <property type="entry name" value="PLDc"/>
    <property type="match status" value="2"/>
</dbReference>
<dbReference type="InterPro" id="IPR022924">
    <property type="entry name" value="Cardiolipin_synthase"/>
</dbReference>
<comment type="caution">
    <text evidence="15">The sequence shown here is derived from an EMBL/GenBank/DDBJ whole genome shotgun (WGS) entry which is preliminary data.</text>
</comment>
<accession>A0A7J0BZF3</accession>
<evidence type="ECO:0000256" key="3">
    <source>
        <dbReference type="ARBA" id="ARBA00022516"/>
    </source>
</evidence>
<evidence type="ECO:0000256" key="13">
    <source>
        <dbReference type="SAM" id="Phobius"/>
    </source>
</evidence>
<feature type="transmembrane region" description="Helical" evidence="13">
    <location>
        <begin position="66"/>
        <end position="88"/>
    </location>
</feature>
<dbReference type="SUPFAM" id="SSF56024">
    <property type="entry name" value="Phospholipase D/nuclease"/>
    <property type="match status" value="2"/>
</dbReference>
<dbReference type="Pfam" id="PF13396">
    <property type="entry name" value="PLDc_N"/>
    <property type="match status" value="1"/>
</dbReference>
<keyword evidence="8" id="KW-0443">Lipid metabolism</keyword>
<dbReference type="PROSITE" id="PS50035">
    <property type="entry name" value="PLD"/>
    <property type="match status" value="2"/>
</dbReference>
<keyword evidence="2" id="KW-1003">Cell membrane</keyword>
<dbReference type="CDD" id="cd09163">
    <property type="entry name" value="PLDc_CLS_unchar2_2"/>
    <property type="match status" value="1"/>
</dbReference>
<feature type="domain" description="PLD phosphodiesterase" evidence="14">
    <location>
        <begin position="253"/>
        <end position="280"/>
    </location>
</feature>
<evidence type="ECO:0000256" key="2">
    <source>
        <dbReference type="ARBA" id="ARBA00022475"/>
    </source>
</evidence>
<dbReference type="GO" id="GO:0032049">
    <property type="term" value="P:cardiolipin biosynthetic process"/>
    <property type="evidence" value="ECO:0007669"/>
    <property type="project" value="UniProtKB-UniRule"/>
</dbReference>
<keyword evidence="9 13" id="KW-0472">Membrane</keyword>
<dbReference type="CDD" id="cd09157">
    <property type="entry name" value="PLDc_CLS_unchar2_1"/>
    <property type="match status" value="1"/>
</dbReference>
<evidence type="ECO:0000259" key="14">
    <source>
        <dbReference type="PROSITE" id="PS50035"/>
    </source>
</evidence>
<gene>
    <name evidence="15" type="primary">cls</name>
    <name evidence="15" type="ORF">DSM19430T_32690</name>
</gene>
<sequence>MYPNAVSMEAQIWKVHGGLRVLPANPDGAIWYPRMNTLVWLLIPLTFIMAAAVAGHALVHKREPRAALGWVAVCLTFPIAGPLLYYVFGINRVRRSALKLREEALAQHVGREWLHGGPEPLVPVGALDEFHIPPRYREFERVGRSATGMPLCGGNCMEPLFNGEQAFPRMLQAIEQAQTCVYLSTYIMETGPQGRAFVDALARAVRRGVDVRVLIDGVGEKYSWPRASTLLRRQGVPVAIFLPPRLIPPQLSINLRNHRKVLVTDGLVGFTGGMNIGRRHLADNDNPRRVTDVHFRFMGPVVAQLQGAFLEDWGVATGRYTAPLPIHEQCEGDCLCRVITDGPDNPLDPMASVIIAVISTARRSVRIMTPYFLPSRDLMSALQSAVLRGVDVRIVLPGKNNLPFVHWATRNMLWELLQRGVRVFYQPPPFCHTKLLIVDGSYLHVGSANMDPRSLRLNFELTVEVLDVNMGRQMSRHFDRIQRASREVTLEEVDSRSLPVRLRDAFFWLFSPYM</sequence>
<feature type="domain" description="PLD phosphodiesterase" evidence="14">
    <location>
        <begin position="432"/>
        <end position="454"/>
    </location>
</feature>
<dbReference type="AlphaFoldDB" id="A0A7J0BZF3"/>
<dbReference type="EC" id="2.7.8.-" evidence="12"/>
<dbReference type="InterPro" id="IPR001736">
    <property type="entry name" value="PLipase_D/transphosphatidylase"/>
</dbReference>
<protein>
    <recommendedName>
        <fullName evidence="12">Cardiolipin synthase</fullName>
        <ecNumber evidence="12">2.7.8.-</ecNumber>
    </recommendedName>
</protein>
<evidence type="ECO:0000256" key="10">
    <source>
        <dbReference type="ARBA" id="ARBA00023209"/>
    </source>
</evidence>
<dbReference type="InterPro" id="IPR025202">
    <property type="entry name" value="PLD-like_dom"/>
</dbReference>
<dbReference type="PANTHER" id="PTHR21248:SF22">
    <property type="entry name" value="PHOSPHOLIPASE D"/>
    <property type="match status" value="1"/>
</dbReference>